<comment type="caution">
    <text evidence="5">The sequence shown here is derived from an EMBL/GenBank/DDBJ whole genome shotgun (WGS) entry which is preliminary data.</text>
</comment>
<dbReference type="InterPro" id="IPR001611">
    <property type="entry name" value="Leu-rich_rpt"/>
</dbReference>
<reference evidence="5 6" key="1">
    <citation type="journal article" date="2023" name="Commun. Biol.">
        <title>Genome analysis of Parmales, the sister group of diatoms, reveals the evolutionary specialization of diatoms from phago-mixotrophs to photoautotrophs.</title>
        <authorList>
            <person name="Ban H."/>
            <person name="Sato S."/>
            <person name="Yoshikawa S."/>
            <person name="Yamada K."/>
            <person name="Nakamura Y."/>
            <person name="Ichinomiya M."/>
            <person name="Sato N."/>
            <person name="Blanc-Mathieu R."/>
            <person name="Endo H."/>
            <person name="Kuwata A."/>
            <person name="Ogata H."/>
        </authorList>
    </citation>
    <scope>NUCLEOTIDE SEQUENCE [LARGE SCALE GENOMIC DNA]</scope>
</reference>
<dbReference type="PANTHER" id="PTHR48051:SF1">
    <property type="entry name" value="RAS SUPPRESSOR PROTEIN 1"/>
    <property type="match status" value="1"/>
</dbReference>
<evidence type="ECO:0000256" key="3">
    <source>
        <dbReference type="SAM" id="MobiDB-lite"/>
    </source>
</evidence>
<feature type="region of interest" description="Disordered" evidence="3">
    <location>
        <begin position="39"/>
        <end position="59"/>
    </location>
</feature>
<dbReference type="PROSITE" id="PS51450">
    <property type="entry name" value="LRR"/>
    <property type="match status" value="1"/>
</dbReference>
<proteinExistence type="predicted"/>
<dbReference type="SMART" id="SM00369">
    <property type="entry name" value="LRR_TYP"/>
    <property type="match status" value="7"/>
</dbReference>
<evidence type="ECO:0000313" key="5">
    <source>
        <dbReference type="EMBL" id="GMI27082.1"/>
    </source>
</evidence>
<name>A0ABQ6MIF9_9STRA</name>
<dbReference type="InterPro" id="IPR032675">
    <property type="entry name" value="LRR_dom_sf"/>
</dbReference>
<accession>A0ABQ6MIF9</accession>
<dbReference type="SMART" id="SM00364">
    <property type="entry name" value="LRR_BAC"/>
    <property type="match status" value="4"/>
</dbReference>
<organism evidence="5 6">
    <name type="scientific">Tetraparma gracilis</name>
    <dbReference type="NCBI Taxonomy" id="2962635"/>
    <lineage>
        <taxon>Eukaryota</taxon>
        <taxon>Sar</taxon>
        <taxon>Stramenopiles</taxon>
        <taxon>Ochrophyta</taxon>
        <taxon>Bolidophyceae</taxon>
        <taxon>Parmales</taxon>
        <taxon>Triparmaceae</taxon>
        <taxon>Tetraparma</taxon>
    </lineage>
</organism>
<sequence>MGGGVSKDDGPLIMEELNAIYCTSKSDDEMLMKVRSVIKKHGSEKARPTTPSTVNGDSMSFIESRSNSIKSNMTGAVTPPVLFEQSPVVPQEAAAPAAAAAPEEPWLNRDEDELFDELKAWLEEHDIDDIDAHDLPACEEADISDKELDSLPDSLCLLGDSVLEFALEKNNLQHINNIQIGKFTCLTELYLRDNQITELPKAIGDCEALDSLYLENNLLTSLPAELGNLKNLKGLCLHRNQFVVAPASIFECTSLEELYLDGNCIAGELPPEVGKLVNLKELGLANNKMGPSFPETIGSLKHLHTLHAEHNQYSELPKNFGKLKSMRRLYLNNCLLTKLHACIGKCPKMEVINVENNKIEKMAKRIKDLPLLRFLLLENNRLAALPFNPLESAPGLRRLSLAGNQLDADTMKLQKMDAVEAIGEEGEEED</sequence>
<gene>
    <name evidence="5" type="ORF">TeGR_g2514</name>
</gene>
<feature type="domain" description="Disease resistance R13L4/SHOC-2-like LRR" evidence="4">
    <location>
        <begin position="272"/>
        <end position="377"/>
    </location>
</feature>
<dbReference type="PANTHER" id="PTHR48051">
    <property type="match status" value="1"/>
</dbReference>
<dbReference type="EMBL" id="BRYB01000293">
    <property type="protein sequence ID" value="GMI27082.1"/>
    <property type="molecule type" value="Genomic_DNA"/>
</dbReference>
<evidence type="ECO:0000259" key="4">
    <source>
        <dbReference type="Pfam" id="PF23598"/>
    </source>
</evidence>
<dbReference type="InterPro" id="IPR055414">
    <property type="entry name" value="LRR_R13L4/SHOC2-like"/>
</dbReference>
<dbReference type="Proteomes" id="UP001165060">
    <property type="component" value="Unassembled WGS sequence"/>
</dbReference>
<dbReference type="InterPro" id="IPR003591">
    <property type="entry name" value="Leu-rich_rpt_typical-subtyp"/>
</dbReference>
<protein>
    <recommendedName>
        <fullName evidence="4">Disease resistance R13L4/SHOC-2-like LRR domain-containing protein</fullName>
    </recommendedName>
</protein>
<dbReference type="InterPro" id="IPR050216">
    <property type="entry name" value="LRR_domain-containing"/>
</dbReference>
<evidence type="ECO:0000313" key="6">
    <source>
        <dbReference type="Proteomes" id="UP001165060"/>
    </source>
</evidence>
<dbReference type="Gene3D" id="3.80.10.10">
    <property type="entry name" value="Ribonuclease Inhibitor"/>
    <property type="match status" value="1"/>
</dbReference>
<evidence type="ECO:0000256" key="1">
    <source>
        <dbReference type="ARBA" id="ARBA00022614"/>
    </source>
</evidence>
<feature type="domain" description="Disease resistance R13L4/SHOC-2-like LRR" evidence="4">
    <location>
        <begin position="162"/>
        <end position="260"/>
    </location>
</feature>
<feature type="compositionally biased region" description="Polar residues" evidence="3">
    <location>
        <begin position="49"/>
        <end position="59"/>
    </location>
</feature>
<keyword evidence="6" id="KW-1185">Reference proteome</keyword>
<dbReference type="SUPFAM" id="SSF52058">
    <property type="entry name" value="L domain-like"/>
    <property type="match status" value="1"/>
</dbReference>
<evidence type="ECO:0000256" key="2">
    <source>
        <dbReference type="ARBA" id="ARBA00022737"/>
    </source>
</evidence>
<keyword evidence="1" id="KW-0433">Leucine-rich repeat</keyword>
<dbReference type="Pfam" id="PF23598">
    <property type="entry name" value="LRR_14"/>
    <property type="match status" value="2"/>
</dbReference>
<keyword evidence="2" id="KW-0677">Repeat</keyword>